<accession>A0A2W1L8F8</accession>
<feature type="transmembrane region" description="Helical" evidence="1">
    <location>
        <begin position="63"/>
        <end position="81"/>
    </location>
</feature>
<evidence type="ECO:0000313" key="2">
    <source>
        <dbReference type="EMBL" id="PZD95193.1"/>
    </source>
</evidence>
<sequence>MLFRILNIILSLVVASAVFTKIYDEYYSYLPDYEKLELVNNSDFLIENSHGLRDLYNHAFEQSVLYAFMSFIILVLILEYIRHGFNIRKARRQEESLDSAVKKINDKSGIW</sequence>
<evidence type="ECO:0000256" key="1">
    <source>
        <dbReference type="SAM" id="Phobius"/>
    </source>
</evidence>
<name>A0A2W1L8F8_9BACL</name>
<evidence type="ECO:0000313" key="3">
    <source>
        <dbReference type="Proteomes" id="UP000249522"/>
    </source>
</evidence>
<keyword evidence="3" id="KW-1185">Reference proteome</keyword>
<gene>
    <name evidence="2" type="ORF">DNH61_11580</name>
</gene>
<organism evidence="2 3">
    <name type="scientific">Paenibacillus sambharensis</name>
    <dbReference type="NCBI Taxonomy" id="1803190"/>
    <lineage>
        <taxon>Bacteria</taxon>
        <taxon>Bacillati</taxon>
        <taxon>Bacillota</taxon>
        <taxon>Bacilli</taxon>
        <taxon>Bacillales</taxon>
        <taxon>Paenibacillaceae</taxon>
        <taxon>Paenibacillus</taxon>
    </lineage>
</organism>
<keyword evidence="1" id="KW-0472">Membrane</keyword>
<proteinExistence type="predicted"/>
<keyword evidence="1" id="KW-0812">Transmembrane</keyword>
<dbReference type="EMBL" id="QKRB01000044">
    <property type="protein sequence ID" value="PZD95193.1"/>
    <property type="molecule type" value="Genomic_DNA"/>
</dbReference>
<dbReference type="Proteomes" id="UP000249522">
    <property type="component" value="Unassembled WGS sequence"/>
</dbReference>
<reference evidence="2 3" key="1">
    <citation type="submission" date="2018-06" db="EMBL/GenBank/DDBJ databases">
        <title>Paenibacillus imtechensis sp. nov.</title>
        <authorList>
            <person name="Pinnaka A.K."/>
            <person name="Singh H."/>
            <person name="Kaur M."/>
        </authorList>
    </citation>
    <scope>NUCLEOTIDE SEQUENCE [LARGE SCALE GENOMIC DNA]</scope>
    <source>
        <strain evidence="2 3">SMB1</strain>
    </source>
</reference>
<protein>
    <submittedName>
        <fullName evidence="2">Uncharacterized protein</fullName>
    </submittedName>
</protein>
<keyword evidence="1" id="KW-1133">Transmembrane helix</keyword>
<dbReference type="AlphaFoldDB" id="A0A2W1L8F8"/>
<comment type="caution">
    <text evidence="2">The sequence shown here is derived from an EMBL/GenBank/DDBJ whole genome shotgun (WGS) entry which is preliminary data.</text>
</comment>